<keyword evidence="2" id="KW-0812">Transmembrane</keyword>
<accession>A0ABR1IT46</accession>
<protein>
    <recommendedName>
        <fullName evidence="5">G-protein coupled receptors family 2 profile 2 domain-containing protein</fullName>
    </recommendedName>
</protein>
<reference evidence="3 4" key="1">
    <citation type="submission" date="2024-01" db="EMBL/GenBank/DDBJ databases">
        <title>A draft genome for the cacao thread blight pathogen Marasmiellus scandens.</title>
        <authorList>
            <person name="Baruah I.K."/>
            <person name="Leung J."/>
            <person name="Bukari Y."/>
            <person name="Amoako-Attah I."/>
            <person name="Meinhardt L.W."/>
            <person name="Bailey B.A."/>
            <person name="Cohen S.P."/>
        </authorList>
    </citation>
    <scope>NUCLEOTIDE SEQUENCE [LARGE SCALE GENOMIC DNA]</scope>
    <source>
        <strain evidence="3 4">GH-19</strain>
    </source>
</reference>
<keyword evidence="2" id="KW-1133">Transmembrane helix</keyword>
<keyword evidence="4" id="KW-1185">Reference proteome</keyword>
<feature type="transmembrane region" description="Helical" evidence="2">
    <location>
        <begin position="25"/>
        <end position="48"/>
    </location>
</feature>
<sequence length="385" mass="41968">MTSESTPNTLLFPRSDNPPPESQTIVVLNVFFAFQLFGLAGLSIILLTAAITRAWKHPSWINFCVTWIISSISYCLLLGRPLHYVPPHQLCFAQAVLIYTVPTLTASATLSLVLHVFRMVKLTGEKEGRILTFSLVAFPYLAAAAMMAVSLVVALGDPTTVRRTQSGLYCNMGNELPGKLSAGVVTIVMLICIVLEVLISRTVKKQWSLLRASAQAAARRSSSSHNRHSRNSGSAVESKGSSNTSGDDLVRGNGSESGETGDKTNLIALTIKVFVFSLFSVFAVALGIIFTFTPRHAPALNIVLSLMPAAAALVFGAQRDLLFAWASAFHRLRDLVICRRSPNTRCHRLRLRQCHASTESQEKMVPISESVNLPTFPPRSVLEDC</sequence>
<proteinExistence type="predicted"/>
<feature type="transmembrane region" description="Helical" evidence="2">
    <location>
        <begin position="130"/>
        <end position="156"/>
    </location>
</feature>
<organism evidence="3 4">
    <name type="scientific">Marasmiellus scandens</name>
    <dbReference type="NCBI Taxonomy" id="2682957"/>
    <lineage>
        <taxon>Eukaryota</taxon>
        <taxon>Fungi</taxon>
        <taxon>Dikarya</taxon>
        <taxon>Basidiomycota</taxon>
        <taxon>Agaricomycotina</taxon>
        <taxon>Agaricomycetes</taxon>
        <taxon>Agaricomycetidae</taxon>
        <taxon>Agaricales</taxon>
        <taxon>Marasmiineae</taxon>
        <taxon>Omphalotaceae</taxon>
        <taxon>Marasmiellus</taxon>
    </lineage>
</organism>
<feature type="transmembrane region" description="Helical" evidence="2">
    <location>
        <begin position="60"/>
        <end position="80"/>
    </location>
</feature>
<dbReference type="EMBL" id="JBANRG010000085">
    <property type="protein sequence ID" value="KAK7437495.1"/>
    <property type="molecule type" value="Genomic_DNA"/>
</dbReference>
<feature type="transmembrane region" description="Helical" evidence="2">
    <location>
        <begin position="273"/>
        <end position="293"/>
    </location>
</feature>
<evidence type="ECO:0008006" key="5">
    <source>
        <dbReference type="Google" id="ProtNLM"/>
    </source>
</evidence>
<evidence type="ECO:0000256" key="2">
    <source>
        <dbReference type="SAM" id="Phobius"/>
    </source>
</evidence>
<evidence type="ECO:0000313" key="4">
    <source>
        <dbReference type="Proteomes" id="UP001498398"/>
    </source>
</evidence>
<evidence type="ECO:0000256" key="1">
    <source>
        <dbReference type="SAM" id="MobiDB-lite"/>
    </source>
</evidence>
<dbReference type="Gene3D" id="1.20.1070.10">
    <property type="entry name" value="Rhodopsin 7-helix transmembrane proteins"/>
    <property type="match status" value="1"/>
</dbReference>
<evidence type="ECO:0000313" key="3">
    <source>
        <dbReference type="EMBL" id="KAK7437495.1"/>
    </source>
</evidence>
<feature type="transmembrane region" description="Helical" evidence="2">
    <location>
        <begin position="176"/>
        <end position="199"/>
    </location>
</feature>
<feature type="transmembrane region" description="Helical" evidence="2">
    <location>
        <begin position="92"/>
        <end position="118"/>
    </location>
</feature>
<keyword evidence="2" id="KW-0472">Membrane</keyword>
<feature type="region of interest" description="Disordered" evidence="1">
    <location>
        <begin position="220"/>
        <end position="259"/>
    </location>
</feature>
<name>A0ABR1IT46_9AGAR</name>
<comment type="caution">
    <text evidence="3">The sequence shown here is derived from an EMBL/GenBank/DDBJ whole genome shotgun (WGS) entry which is preliminary data.</text>
</comment>
<gene>
    <name evidence="3" type="ORF">VKT23_018566</name>
</gene>
<dbReference type="Proteomes" id="UP001498398">
    <property type="component" value="Unassembled WGS sequence"/>
</dbReference>
<feature type="transmembrane region" description="Helical" evidence="2">
    <location>
        <begin position="299"/>
        <end position="317"/>
    </location>
</feature>